<dbReference type="Pfam" id="PF06013">
    <property type="entry name" value="WXG100"/>
    <property type="match status" value="1"/>
</dbReference>
<dbReference type="Proteomes" id="UP000276568">
    <property type="component" value="Unassembled WGS sequence"/>
</dbReference>
<proteinExistence type="predicted"/>
<keyword evidence="2" id="KW-1185">Reference proteome</keyword>
<dbReference type="RefSeq" id="WP_128519980.1">
    <property type="nucleotide sequence ID" value="NZ_CAUWBR010000005.1"/>
</dbReference>
<dbReference type="InterPro" id="IPR036689">
    <property type="entry name" value="ESAT-6-like_sf"/>
</dbReference>
<evidence type="ECO:0000313" key="2">
    <source>
        <dbReference type="Proteomes" id="UP000276568"/>
    </source>
</evidence>
<dbReference type="Gene3D" id="1.10.287.1060">
    <property type="entry name" value="ESAT-6-like"/>
    <property type="match status" value="1"/>
</dbReference>
<accession>A0A3N0I471</accession>
<dbReference type="InterPro" id="IPR010310">
    <property type="entry name" value="T7SS_ESAT-6-like"/>
</dbReference>
<sequence>MKIKVEIQEVYQSAMYLKQKAETYDQMIIQMNQMMHQMQSVWQGKDNEAFIAKVEAFQPQLKRMTSIIEQYSAFIRSSAMQYEQLQQERAMAAGRLA</sequence>
<name>A0A3N0I471_9FIRM</name>
<dbReference type="OrthoDB" id="1768896at2"/>
<dbReference type="EMBL" id="RJQC01000001">
    <property type="protein sequence ID" value="RNM31821.1"/>
    <property type="molecule type" value="Genomic_DNA"/>
</dbReference>
<organism evidence="1 2">
    <name type="scientific">Absicoccus porci</name>
    <dbReference type="NCBI Taxonomy" id="2486576"/>
    <lineage>
        <taxon>Bacteria</taxon>
        <taxon>Bacillati</taxon>
        <taxon>Bacillota</taxon>
        <taxon>Erysipelotrichia</taxon>
        <taxon>Erysipelotrichales</taxon>
        <taxon>Erysipelotrichaceae</taxon>
        <taxon>Absicoccus</taxon>
    </lineage>
</organism>
<reference evidence="1 2" key="1">
    <citation type="submission" date="2018-11" db="EMBL/GenBank/DDBJ databases">
        <title>Clostridium sp. nov., a member of the family Erysipelotrichaceae isolated from pig faeces.</title>
        <authorList>
            <person name="Chang Y.-H."/>
        </authorList>
    </citation>
    <scope>NUCLEOTIDE SEQUENCE [LARGE SCALE GENOMIC DNA]</scope>
    <source>
        <strain evidence="1 2">YH-panp20</strain>
    </source>
</reference>
<dbReference type="AlphaFoldDB" id="A0A3N0I471"/>
<comment type="caution">
    <text evidence="1">The sequence shown here is derived from an EMBL/GenBank/DDBJ whole genome shotgun (WGS) entry which is preliminary data.</text>
</comment>
<evidence type="ECO:0000313" key="1">
    <source>
        <dbReference type="EMBL" id="RNM31821.1"/>
    </source>
</evidence>
<protein>
    <recommendedName>
        <fullName evidence="3">ESAT-6-like protein</fullName>
    </recommendedName>
</protein>
<dbReference type="SUPFAM" id="SSF140453">
    <property type="entry name" value="EsxAB dimer-like"/>
    <property type="match status" value="1"/>
</dbReference>
<gene>
    <name evidence="1" type="ORF">EDX97_04535</name>
</gene>
<evidence type="ECO:0008006" key="3">
    <source>
        <dbReference type="Google" id="ProtNLM"/>
    </source>
</evidence>